<evidence type="ECO:0000259" key="2">
    <source>
        <dbReference type="Pfam" id="PF00535"/>
    </source>
</evidence>
<gene>
    <name evidence="3" type="ORF">COX60_02215</name>
</gene>
<organism evidence="3 4">
    <name type="scientific">Candidatus Berkelbacteria bacterium CG_4_10_14_0_2_um_filter_35_9_33_12</name>
    <dbReference type="NCBI Taxonomy" id="1974499"/>
    <lineage>
        <taxon>Bacteria</taxon>
        <taxon>Candidatus Berkelbacteria</taxon>
    </lineage>
</organism>
<evidence type="ECO:0000313" key="4">
    <source>
        <dbReference type="Proteomes" id="UP000230137"/>
    </source>
</evidence>
<dbReference type="PANTHER" id="PTHR43630">
    <property type="entry name" value="POLY-BETA-1,6-N-ACETYL-D-GLUCOSAMINE SYNTHASE"/>
    <property type="match status" value="1"/>
</dbReference>
<evidence type="ECO:0000313" key="3">
    <source>
        <dbReference type="EMBL" id="PJA20317.1"/>
    </source>
</evidence>
<proteinExistence type="predicted"/>
<keyword evidence="1" id="KW-0812">Transmembrane</keyword>
<keyword evidence="1" id="KW-1133">Transmembrane helix</keyword>
<dbReference type="Proteomes" id="UP000230137">
    <property type="component" value="Unassembled WGS sequence"/>
</dbReference>
<dbReference type="Gene3D" id="3.90.550.10">
    <property type="entry name" value="Spore Coat Polysaccharide Biosynthesis Protein SpsA, Chain A"/>
    <property type="match status" value="1"/>
</dbReference>
<dbReference type="PANTHER" id="PTHR43630:SF2">
    <property type="entry name" value="GLYCOSYLTRANSFERASE"/>
    <property type="match status" value="1"/>
</dbReference>
<dbReference type="Pfam" id="PF00535">
    <property type="entry name" value="Glycos_transf_2"/>
    <property type="match status" value="1"/>
</dbReference>
<dbReference type="GO" id="GO:0016740">
    <property type="term" value="F:transferase activity"/>
    <property type="evidence" value="ECO:0007669"/>
    <property type="project" value="UniProtKB-KW"/>
</dbReference>
<dbReference type="CDD" id="cd02511">
    <property type="entry name" value="Beta4Glucosyltransferase"/>
    <property type="match status" value="1"/>
</dbReference>
<name>A0A2M7W3Y1_9BACT</name>
<accession>A0A2M7W3Y1</accession>
<comment type="caution">
    <text evidence="3">The sequence shown here is derived from an EMBL/GenBank/DDBJ whole genome shotgun (WGS) entry which is preliminary data.</text>
</comment>
<dbReference type="InterPro" id="IPR001173">
    <property type="entry name" value="Glyco_trans_2-like"/>
</dbReference>
<feature type="domain" description="Glycosyltransferase 2-like" evidence="2">
    <location>
        <begin position="17"/>
        <end position="136"/>
    </location>
</feature>
<reference evidence="4" key="1">
    <citation type="submission" date="2017-09" db="EMBL/GenBank/DDBJ databases">
        <title>Depth-based differentiation of microbial function through sediment-hosted aquifers and enrichment of novel symbionts in the deep terrestrial subsurface.</title>
        <authorList>
            <person name="Probst A.J."/>
            <person name="Ladd B."/>
            <person name="Jarett J.K."/>
            <person name="Geller-Mcgrath D.E."/>
            <person name="Sieber C.M.K."/>
            <person name="Emerson J.B."/>
            <person name="Anantharaman K."/>
            <person name="Thomas B.C."/>
            <person name="Malmstrom R."/>
            <person name="Stieglmeier M."/>
            <person name="Klingl A."/>
            <person name="Woyke T."/>
            <person name="Ryan C.M."/>
            <person name="Banfield J.F."/>
        </authorList>
    </citation>
    <scope>NUCLEOTIDE SEQUENCE [LARGE SCALE GENOMIC DNA]</scope>
</reference>
<evidence type="ECO:0000256" key="1">
    <source>
        <dbReference type="SAM" id="Phobius"/>
    </source>
</evidence>
<dbReference type="AlphaFoldDB" id="A0A2M7W3Y1"/>
<keyword evidence="1" id="KW-0472">Membrane</keyword>
<dbReference type="SUPFAM" id="SSF53448">
    <property type="entry name" value="Nucleotide-diphospho-sugar transferases"/>
    <property type="match status" value="1"/>
</dbReference>
<keyword evidence="3" id="KW-0808">Transferase</keyword>
<dbReference type="EMBL" id="PFQF01000031">
    <property type="protein sequence ID" value="PJA20317.1"/>
    <property type="molecule type" value="Genomic_DNA"/>
</dbReference>
<protein>
    <submittedName>
        <fullName evidence="3">Glycosyltransferase family 2 protein</fullName>
    </submittedName>
</protein>
<dbReference type="InterPro" id="IPR029044">
    <property type="entry name" value="Nucleotide-diphossugar_trans"/>
</dbReference>
<sequence length="309" mass="37756">MEINANSNQKNMNLPITVIVLTKNEELHIKRFLDKIAFVVEQVFIIDSYSNDETLAIARKYKKIKIFQQKFENYATQFNWALKNCPIKTEWVLRLDADEYLENKLVKYLKNNLLKINQDVNGIYFRRKVIFRNQWIRFGGFYPTWLLRLFRYQKAVCETRHMDEHIKILDGTTMRVKKDIVDYNLNSLSFWTQKHDWYATREAVDYLLNIKKPEQTRYGGSQQDQKRRWLKNRLYNRAPLFLRVYCYYFYRYLILLGFLDGLVGLQFHFLQCFWYRFLVDSKIYEIKKYQEKHRVGIIKVVKILYNYQI</sequence>
<feature type="transmembrane region" description="Helical" evidence="1">
    <location>
        <begin position="256"/>
        <end position="278"/>
    </location>
</feature>